<evidence type="ECO:0000313" key="7">
    <source>
        <dbReference type="EMBL" id="MEQ3552772.1"/>
    </source>
</evidence>
<protein>
    <recommendedName>
        <fullName evidence="4">Inositol 2-dehydrogenase</fullName>
        <ecNumber evidence="4">1.1.1.18</ecNumber>
    </recommendedName>
    <alternativeName>
        <fullName evidence="4">Myo-inositol 2-dehydrogenase</fullName>
        <shortName evidence="4">MI 2-dehydrogenase</shortName>
    </alternativeName>
</protein>
<dbReference type="EC" id="1.1.1.18" evidence="4"/>
<evidence type="ECO:0000259" key="6">
    <source>
        <dbReference type="Pfam" id="PF02894"/>
    </source>
</evidence>
<dbReference type="InterPro" id="IPR000683">
    <property type="entry name" value="Gfo/Idh/MocA-like_OxRdtase_N"/>
</dbReference>
<comment type="caution">
    <text evidence="7">The sequence shown here is derived from an EMBL/GenBank/DDBJ whole genome shotgun (WGS) entry which is preliminary data.</text>
</comment>
<evidence type="ECO:0000259" key="5">
    <source>
        <dbReference type="Pfam" id="PF01408"/>
    </source>
</evidence>
<dbReference type="Pfam" id="PF02894">
    <property type="entry name" value="GFO_IDH_MocA_C"/>
    <property type="match status" value="1"/>
</dbReference>
<keyword evidence="3 4" id="KW-0520">NAD</keyword>
<dbReference type="InterPro" id="IPR004104">
    <property type="entry name" value="Gfo/Idh/MocA-like_OxRdtase_C"/>
</dbReference>
<sequence length="335" mass="35626">MSELRVAVLGVGKMGAFHVDSLSRRVRGARVSVVNDVDTDRAEQVAAPLDARVETDPTAAIAATDVDAVVLASPGFAHEKQVLACLEANKPVLCEKPLTMDEASAHAIVQAEAELGRRLVQVGFMRRYDREYAALRDLIVAGDLGSPLMMHCVHRNPAVPDSFTSEMAMADSVVHEVDCTRFLLGEEIVAVTALKPGATSSAPSGTSDPMLVLFETESGRLVDVESFVRTGVAYEVRTEVVGENGMATIGLDQNLLLRREGRWGGRIAPDFVERFGAAYDAQMQAFVDAAGTGTVGGPSAWDGYAAVAVCAAGVEAVSTGRRVEIRLGDRPEATR</sequence>
<reference evidence="7 8" key="1">
    <citation type="submission" date="2024-03" db="EMBL/GenBank/DDBJ databases">
        <title>Draft genome sequence of Pseudonocardia nematodicida JCM 31783.</title>
        <authorList>
            <person name="Butdee W."/>
            <person name="Duangmal K."/>
        </authorList>
    </citation>
    <scope>NUCLEOTIDE SEQUENCE [LARGE SCALE GENOMIC DNA]</scope>
    <source>
        <strain evidence="7 8">JCM 31783</strain>
    </source>
</reference>
<name>A0ABV1KGP5_9PSEU</name>
<evidence type="ECO:0000256" key="3">
    <source>
        <dbReference type="ARBA" id="ARBA00023027"/>
    </source>
</evidence>
<keyword evidence="8" id="KW-1185">Reference proteome</keyword>
<dbReference type="PANTHER" id="PTHR43593">
    <property type="match status" value="1"/>
</dbReference>
<comment type="function">
    <text evidence="4">Involved in the oxidation of myo-inositol (MI) to 2-keto-myo-inositol (2KMI or 2-inosose).</text>
</comment>
<comment type="catalytic activity">
    <reaction evidence="4">
        <text>myo-inositol + NAD(+) = scyllo-inosose + NADH + H(+)</text>
        <dbReference type="Rhea" id="RHEA:16949"/>
        <dbReference type="ChEBI" id="CHEBI:15378"/>
        <dbReference type="ChEBI" id="CHEBI:17268"/>
        <dbReference type="ChEBI" id="CHEBI:17811"/>
        <dbReference type="ChEBI" id="CHEBI:57540"/>
        <dbReference type="ChEBI" id="CHEBI:57945"/>
        <dbReference type="EC" id="1.1.1.18"/>
    </reaction>
</comment>
<accession>A0ABV1KGP5</accession>
<comment type="subunit">
    <text evidence="4">Homotetramer.</text>
</comment>
<dbReference type="Proteomes" id="UP001494902">
    <property type="component" value="Unassembled WGS sequence"/>
</dbReference>
<gene>
    <name evidence="4" type="primary">iolG</name>
    <name evidence="7" type="ORF">WIS52_20075</name>
</gene>
<dbReference type="Gene3D" id="3.30.360.10">
    <property type="entry name" value="Dihydrodipicolinate Reductase, domain 2"/>
    <property type="match status" value="1"/>
</dbReference>
<proteinExistence type="inferred from homology"/>
<dbReference type="RefSeq" id="WP_349299840.1">
    <property type="nucleotide sequence ID" value="NZ_JBEDNQ010000008.1"/>
</dbReference>
<keyword evidence="2 4" id="KW-0560">Oxidoreductase</keyword>
<dbReference type="PANTHER" id="PTHR43593:SF1">
    <property type="entry name" value="INOSITOL 2-DEHYDROGENASE"/>
    <property type="match status" value="1"/>
</dbReference>
<dbReference type="InterPro" id="IPR023794">
    <property type="entry name" value="MI/DCI_dehydrogenase"/>
</dbReference>
<evidence type="ECO:0000313" key="8">
    <source>
        <dbReference type="Proteomes" id="UP001494902"/>
    </source>
</evidence>
<dbReference type="InterPro" id="IPR050424">
    <property type="entry name" value="Gfo-Idh-MocA_inositol_DH"/>
</dbReference>
<evidence type="ECO:0000256" key="4">
    <source>
        <dbReference type="HAMAP-Rule" id="MF_01671"/>
    </source>
</evidence>
<dbReference type="EMBL" id="JBEDNQ010000008">
    <property type="protein sequence ID" value="MEQ3552772.1"/>
    <property type="molecule type" value="Genomic_DNA"/>
</dbReference>
<dbReference type="SUPFAM" id="SSF55347">
    <property type="entry name" value="Glyceraldehyde-3-phosphate dehydrogenase-like, C-terminal domain"/>
    <property type="match status" value="1"/>
</dbReference>
<dbReference type="Gene3D" id="3.40.50.720">
    <property type="entry name" value="NAD(P)-binding Rossmann-like Domain"/>
    <property type="match status" value="1"/>
</dbReference>
<comment type="similarity">
    <text evidence="1 4">Belongs to the Gfo/Idh/MocA family.</text>
</comment>
<dbReference type="SUPFAM" id="SSF51735">
    <property type="entry name" value="NAD(P)-binding Rossmann-fold domains"/>
    <property type="match status" value="1"/>
</dbReference>
<organism evidence="7 8">
    <name type="scientific">Pseudonocardia nematodicida</name>
    <dbReference type="NCBI Taxonomy" id="1206997"/>
    <lineage>
        <taxon>Bacteria</taxon>
        <taxon>Bacillati</taxon>
        <taxon>Actinomycetota</taxon>
        <taxon>Actinomycetes</taxon>
        <taxon>Pseudonocardiales</taxon>
        <taxon>Pseudonocardiaceae</taxon>
        <taxon>Pseudonocardia</taxon>
    </lineage>
</organism>
<feature type="domain" description="Gfo/Idh/MocA-like oxidoreductase N-terminal" evidence="5">
    <location>
        <begin position="4"/>
        <end position="124"/>
    </location>
</feature>
<evidence type="ECO:0000256" key="2">
    <source>
        <dbReference type="ARBA" id="ARBA00023002"/>
    </source>
</evidence>
<dbReference type="Pfam" id="PF01408">
    <property type="entry name" value="GFO_IDH_MocA"/>
    <property type="match status" value="1"/>
</dbReference>
<evidence type="ECO:0000256" key="1">
    <source>
        <dbReference type="ARBA" id="ARBA00010928"/>
    </source>
</evidence>
<dbReference type="HAMAP" id="MF_01671">
    <property type="entry name" value="IolG"/>
    <property type="match status" value="1"/>
</dbReference>
<feature type="domain" description="Gfo/Idh/MocA-like oxidoreductase C-terminal" evidence="6">
    <location>
        <begin position="136"/>
        <end position="325"/>
    </location>
</feature>
<dbReference type="InterPro" id="IPR036291">
    <property type="entry name" value="NAD(P)-bd_dom_sf"/>
</dbReference>